<sequence>MERIAIISDIHGNMPALEAVLKDIGQRGITSIYCLGDLIGKGPSSALVVDTVRAHCEHTVSGNWDEFIASESELAVVRWHQAALGEERLQFLRELPFAIEFVMSGKFIRLFHASPRSLYERIQPWDEQERRESLFESSDRCEQAVSADVVAYGDIHNAYMQHLRGKTLINVGSVGNPLDMTLASYVIMEGEMHSIDPAPFNIQFVRVPYDIELAIQQAMNTDMPTLEEYKNELRTAVYRGLK</sequence>
<keyword evidence="4" id="KW-1185">Reference proteome</keyword>
<organism evidence="3 4">
    <name type="scientific">Paenibacillus glacialis</name>
    <dbReference type="NCBI Taxonomy" id="494026"/>
    <lineage>
        <taxon>Bacteria</taxon>
        <taxon>Bacillati</taxon>
        <taxon>Bacillota</taxon>
        <taxon>Bacilli</taxon>
        <taxon>Bacillales</taxon>
        <taxon>Paenibacillaceae</taxon>
        <taxon>Paenibacillus</taxon>
    </lineage>
</organism>
<dbReference type="Proteomes" id="UP000076967">
    <property type="component" value="Unassembled WGS sequence"/>
</dbReference>
<comment type="similarity">
    <text evidence="1">Belongs to the metallophosphoesterase superfamily. YfcE family.</text>
</comment>
<name>A0A168K823_9BACL</name>
<dbReference type="CDD" id="cd00838">
    <property type="entry name" value="MPP_superfamily"/>
    <property type="match status" value="1"/>
</dbReference>
<dbReference type="RefSeq" id="WP_068534276.1">
    <property type="nucleotide sequence ID" value="NZ_LVJH01000027.1"/>
</dbReference>
<protein>
    <submittedName>
        <fullName evidence="3">Serine/threonine protein phosphatase</fullName>
    </submittedName>
</protein>
<dbReference type="Pfam" id="PF12850">
    <property type="entry name" value="Metallophos_2"/>
    <property type="match status" value="1"/>
</dbReference>
<dbReference type="PANTHER" id="PTHR42850">
    <property type="entry name" value="METALLOPHOSPHOESTERASE"/>
    <property type="match status" value="1"/>
</dbReference>
<dbReference type="PANTHER" id="PTHR42850:SF2">
    <property type="entry name" value="BLL5683 PROTEIN"/>
    <property type="match status" value="1"/>
</dbReference>
<dbReference type="Gene3D" id="3.60.21.10">
    <property type="match status" value="1"/>
</dbReference>
<comment type="caution">
    <text evidence="3">The sequence shown here is derived from an EMBL/GenBank/DDBJ whole genome shotgun (WGS) entry which is preliminary data.</text>
</comment>
<evidence type="ECO:0000259" key="2">
    <source>
        <dbReference type="Pfam" id="PF12850"/>
    </source>
</evidence>
<dbReference type="SUPFAM" id="SSF56300">
    <property type="entry name" value="Metallo-dependent phosphatases"/>
    <property type="match status" value="1"/>
</dbReference>
<dbReference type="EMBL" id="LVJH01000027">
    <property type="protein sequence ID" value="OAB41679.1"/>
    <property type="molecule type" value="Genomic_DNA"/>
</dbReference>
<evidence type="ECO:0000313" key="4">
    <source>
        <dbReference type="Proteomes" id="UP000076967"/>
    </source>
</evidence>
<dbReference type="STRING" id="494026.PGLA_15500"/>
<dbReference type="InterPro" id="IPR029052">
    <property type="entry name" value="Metallo-depent_PP-like"/>
</dbReference>
<reference evidence="3 4" key="1">
    <citation type="submission" date="2016-03" db="EMBL/GenBank/DDBJ databases">
        <title>Draft genome sequence of Paenibacillus glacialis DSM 22343.</title>
        <authorList>
            <person name="Shin S.-K."/>
            <person name="Yi H."/>
        </authorList>
    </citation>
    <scope>NUCLEOTIDE SEQUENCE [LARGE SCALE GENOMIC DNA]</scope>
    <source>
        <strain evidence="3 4">DSM 22343</strain>
    </source>
</reference>
<dbReference type="AlphaFoldDB" id="A0A168K823"/>
<evidence type="ECO:0000256" key="1">
    <source>
        <dbReference type="ARBA" id="ARBA00008950"/>
    </source>
</evidence>
<gene>
    <name evidence="3" type="ORF">PGLA_15500</name>
</gene>
<dbReference type="InterPro" id="IPR050126">
    <property type="entry name" value="Ap4A_hydrolase"/>
</dbReference>
<evidence type="ECO:0000313" key="3">
    <source>
        <dbReference type="EMBL" id="OAB41679.1"/>
    </source>
</evidence>
<dbReference type="InterPro" id="IPR011152">
    <property type="entry name" value="Pesterase_MJ0912"/>
</dbReference>
<accession>A0A168K823</accession>
<dbReference type="GO" id="GO:0016791">
    <property type="term" value="F:phosphatase activity"/>
    <property type="evidence" value="ECO:0007669"/>
    <property type="project" value="TreeGrafter"/>
</dbReference>
<dbReference type="OrthoDB" id="9813918at2"/>
<proteinExistence type="inferred from homology"/>
<dbReference type="GO" id="GO:0005737">
    <property type="term" value="C:cytoplasm"/>
    <property type="evidence" value="ECO:0007669"/>
    <property type="project" value="TreeGrafter"/>
</dbReference>
<dbReference type="PIRSF" id="PIRSF000883">
    <property type="entry name" value="Pesterase_MJ0912"/>
    <property type="match status" value="1"/>
</dbReference>
<dbReference type="InterPro" id="IPR024654">
    <property type="entry name" value="Calcineurin-like_PHP_lpxH"/>
</dbReference>
<feature type="domain" description="Calcineurin-like phosphoesterase" evidence="2">
    <location>
        <begin position="3"/>
        <end position="189"/>
    </location>
</feature>